<name>A0A1L0DC50_9ASCO</name>
<proteinExistence type="inferred from homology"/>
<feature type="domain" description="Ribosomal RNA-processing protein 7 C-terminal" evidence="2">
    <location>
        <begin position="166"/>
        <end position="288"/>
    </location>
</feature>
<comment type="similarity">
    <text evidence="1">Belongs to the RRP7 family.</text>
</comment>
<dbReference type="InterPro" id="IPR040447">
    <property type="entry name" value="RRM_Rrp7"/>
</dbReference>
<keyword evidence="5" id="KW-1185">Reference proteome</keyword>
<dbReference type="CDD" id="cd12950">
    <property type="entry name" value="RRP7_Rrp7p"/>
    <property type="match status" value="1"/>
</dbReference>
<protein>
    <submittedName>
        <fullName evidence="4">CIC11C00000001948</fullName>
    </submittedName>
</protein>
<dbReference type="OrthoDB" id="5390at2759"/>
<dbReference type="Pfam" id="PF12923">
    <property type="entry name" value="RRP7"/>
    <property type="match status" value="1"/>
</dbReference>
<evidence type="ECO:0000313" key="5">
    <source>
        <dbReference type="Proteomes" id="UP000182334"/>
    </source>
</evidence>
<evidence type="ECO:0000256" key="1">
    <source>
        <dbReference type="ARBA" id="ARBA00006110"/>
    </source>
</evidence>
<dbReference type="GO" id="GO:0006364">
    <property type="term" value="P:rRNA processing"/>
    <property type="evidence" value="ECO:0007669"/>
    <property type="project" value="TreeGrafter"/>
</dbReference>
<dbReference type="GO" id="GO:0000028">
    <property type="term" value="P:ribosomal small subunit assembly"/>
    <property type="evidence" value="ECO:0007669"/>
    <property type="project" value="TreeGrafter"/>
</dbReference>
<accession>A0A1L0DC50</accession>
<dbReference type="GO" id="GO:0032545">
    <property type="term" value="C:CURI complex"/>
    <property type="evidence" value="ECO:0007669"/>
    <property type="project" value="TreeGrafter"/>
</dbReference>
<dbReference type="InterPro" id="IPR040446">
    <property type="entry name" value="RRP7"/>
</dbReference>
<dbReference type="InterPro" id="IPR024326">
    <property type="entry name" value="RRP7_C"/>
</dbReference>
<evidence type="ECO:0000259" key="3">
    <source>
        <dbReference type="Pfam" id="PF17799"/>
    </source>
</evidence>
<reference evidence="4 5" key="1">
    <citation type="submission" date="2016-10" db="EMBL/GenBank/DDBJ databases">
        <authorList>
            <person name="de Groot N.N."/>
        </authorList>
    </citation>
    <scope>NUCLEOTIDE SEQUENCE [LARGE SCALE GENOMIC DNA]</scope>
    <source>
        <strain evidence="4 5">CBS 141442</strain>
    </source>
</reference>
<dbReference type="GO" id="GO:0034456">
    <property type="term" value="C:UTP-C complex"/>
    <property type="evidence" value="ECO:0007669"/>
    <property type="project" value="TreeGrafter"/>
</dbReference>
<gene>
    <name evidence="4" type="ORF">SAMEA4029010_CIC11G00000001948</name>
</gene>
<dbReference type="PANTHER" id="PTHR13191">
    <property type="entry name" value="RIBOSOMAL RNA PROCESSING PROTEIN 7-RELATED"/>
    <property type="match status" value="1"/>
</dbReference>
<dbReference type="EMBL" id="LT635759">
    <property type="protein sequence ID" value="SGZ54116.1"/>
    <property type="molecule type" value="Genomic_DNA"/>
</dbReference>
<dbReference type="Proteomes" id="UP000182334">
    <property type="component" value="Chromosome IV"/>
</dbReference>
<dbReference type="AlphaFoldDB" id="A0A1L0DC50"/>
<evidence type="ECO:0000313" key="4">
    <source>
        <dbReference type="EMBL" id="SGZ54116.1"/>
    </source>
</evidence>
<feature type="domain" description="Rrp7 RRM-like N-terminal" evidence="3">
    <location>
        <begin position="5"/>
        <end position="164"/>
    </location>
</feature>
<evidence type="ECO:0000259" key="2">
    <source>
        <dbReference type="Pfam" id="PF12923"/>
    </source>
</evidence>
<dbReference type="STRING" id="45354.A0A1L0DC50"/>
<dbReference type="Gene3D" id="6.10.250.1770">
    <property type="match status" value="1"/>
</dbReference>
<dbReference type="PANTHER" id="PTHR13191:SF0">
    <property type="entry name" value="RIBOSOMAL RNA-PROCESSING PROTEIN 7 HOMOLOG A-RELATED"/>
    <property type="match status" value="1"/>
</dbReference>
<sequence>MAPTEIKGFHVLKVRLPESNGSHYVYFRKHEVKPGQTPAALNLSGRLMFLFNIPIETDFATLKKYFQQVAIGATMEGYIPSALTDSEEDAYVDLTKLTSDLEYLSDANVMEVALKLPKLCGIVTFVDKAALQLAFNSLKKLSGDSKSTNWPLQTLGTTFLRNKYREQIYDTKKFSDSVAAALADFNRAEQESKEELQKLTQIVDEDGFTLVVGSHRKTKAGILGKQKFAATVESEKAAKKMKKKEKEDFYRFQLREKKKAEMNDLLRKFKHDQERVRIMKEKKRFRPY</sequence>
<dbReference type="Pfam" id="PF17799">
    <property type="entry name" value="RRM_Rrp7"/>
    <property type="match status" value="1"/>
</dbReference>
<organism evidence="4 5">
    <name type="scientific">Sungouiella intermedia</name>
    <dbReference type="NCBI Taxonomy" id="45354"/>
    <lineage>
        <taxon>Eukaryota</taxon>
        <taxon>Fungi</taxon>
        <taxon>Dikarya</taxon>
        <taxon>Ascomycota</taxon>
        <taxon>Saccharomycotina</taxon>
        <taxon>Pichiomycetes</taxon>
        <taxon>Metschnikowiaceae</taxon>
        <taxon>Sungouiella</taxon>
    </lineage>
</organism>